<reference evidence="1" key="2">
    <citation type="submission" date="2023-04" db="EMBL/GenBank/DDBJ databases">
        <authorList>
            <person name="Bruccoleri R.E."/>
            <person name="Oakeley E.J."/>
            <person name="Faust A.-M."/>
            <person name="Dessus-Babus S."/>
            <person name="Altorfer M."/>
            <person name="Burckhardt D."/>
            <person name="Oertli M."/>
            <person name="Naumann U."/>
            <person name="Petersen F."/>
            <person name="Wong J."/>
        </authorList>
    </citation>
    <scope>NUCLEOTIDE SEQUENCE</scope>
    <source>
        <strain evidence="1">GSM-AAB239-AS_SAM_17_03QT</strain>
        <tissue evidence="1">Leaf</tissue>
    </source>
</reference>
<sequence length="83" mass="9326">MMAVPEEDDVAAWVQSESMVGLDGKEEDVAGDDVVDGRGGKGLGLGFWFWFLFVSLCRTHERGFWMDGVRYVGHGIWFVILLE</sequence>
<keyword evidence="2" id="KW-1185">Reference proteome</keyword>
<reference evidence="1" key="1">
    <citation type="journal article" date="2023" name="GigaByte">
        <title>Genome assembly of the bearded iris, Iris pallida Lam.</title>
        <authorList>
            <person name="Bruccoleri R.E."/>
            <person name="Oakeley E.J."/>
            <person name="Faust A.M.E."/>
            <person name="Altorfer M."/>
            <person name="Dessus-Babus S."/>
            <person name="Burckhardt D."/>
            <person name="Oertli M."/>
            <person name="Naumann U."/>
            <person name="Petersen F."/>
            <person name="Wong J."/>
        </authorList>
    </citation>
    <scope>NUCLEOTIDE SEQUENCE</scope>
    <source>
        <strain evidence="1">GSM-AAB239-AS_SAM_17_03QT</strain>
    </source>
</reference>
<organism evidence="1 2">
    <name type="scientific">Iris pallida</name>
    <name type="common">Sweet iris</name>
    <dbReference type="NCBI Taxonomy" id="29817"/>
    <lineage>
        <taxon>Eukaryota</taxon>
        <taxon>Viridiplantae</taxon>
        <taxon>Streptophyta</taxon>
        <taxon>Embryophyta</taxon>
        <taxon>Tracheophyta</taxon>
        <taxon>Spermatophyta</taxon>
        <taxon>Magnoliopsida</taxon>
        <taxon>Liliopsida</taxon>
        <taxon>Asparagales</taxon>
        <taxon>Iridaceae</taxon>
        <taxon>Iridoideae</taxon>
        <taxon>Irideae</taxon>
        <taxon>Iris</taxon>
    </lineage>
</organism>
<dbReference type="EMBL" id="JANAVB010003674">
    <property type="protein sequence ID" value="KAJ6849180.1"/>
    <property type="molecule type" value="Genomic_DNA"/>
</dbReference>
<evidence type="ECO:0000313" key="2">
    <source>
        <dbReference type="Proteomes" id="UP001140949"/>
    </source>
</evidence>
<comment type="caution">
    <text evidence="1">The sequence shown here is derived from an EMBL/GenBank/DDBJ whole genome shotgun (WGS) entry which is preliminary data.</text>
</comment>
<protein>
    <submittedName>
        <fullName evidence="1">Uncharacterized protein</fullName>
    </submittedName>
</protein>
<evidence type="ECO:0000313" key="1">
    <source>
        <dbReference type="EMBL" id="KAJ6849180.1"/>
    </source>
</evidence>
<accession>A0AAX6I789</accession>
<name>A0AAX6I789_IRIPA</name>
<dbReference type="Proteomes" id="UP001140949">
    <property type="component" value="Unassembled WGS sequence"/>
</dbReference>
<proteinExistence type="predicted"/>
<gene>
    <name evidence="1" type="ORF">M6B38_270855</name>
</gene>
<dbReference type="AlphaFoldDB" id="A0AAX6I789"/>